<evidence type="ECO:0000313" key="3">
    <source>
        <dbReference type="Proteomes" id="UP000193566"/>
    </source>
</evidence>
<reference evidence="2 3" key="1">
    <citation type="submission" date="2017-04" db="EMBL/GenBank/DDBJ databases">
        <authorList>
            <person name="Varghese N."/>
            <person name="Submissions S."/>
        </authorList>
    </citation>
    <scope>NUCLEOTIDE SEQUENCE [LARGE SCALE GENOMIC DNA]</scope>
    <source>
        <strain evidence="2 3">J3</strain>
    </source>
</reference>
<sequence>MCENRWCGVLRTRTETVPERAPTGTTPGGRGLDTVHLRDSSAPLGSHRTPHLSVHRLRSGNPRSAPHGATVFRGAVAAETDARAAAARLGGKGERTRPNRRRGDPPGSRTLASLKFWCELRKRHAAVCRVDRRSTIIKPGDQAKVSTRGTFVFTVNDVDVDTGLAMIEVDADSPAHVSVADASDRSRGRRGLTPRALPPAGRSRFTCLVPIRASVTVTAAITRVPRQVSDSLTGRRMVPGALRRGPSPFPLLGCACSGRHRGYSRRVEDRTPAIGDAADAMTDNELETAIAALHARERELLVAGDSDAAFALMGTKFVLLSTLEGRRR</sequence>
<evidence type="ECO:0000256" key="1">
    <source>
        <dbReference type="SAM" id="MobiDB-lite"/>
    </source>
</evidence>
<dbReference type="Proteomes" id="UP000193566">
    <property type="component" value="Unassembled WGS sequence"/>
</dbReference>
<feature type="compositionally biased region" description="Basic and acidic residues" evidence="1">
    <location>
        <begin position="91"/>
        <end position="104"/>
    </location>
</feature>
<name>A0ABY1MIS2_RHORH</name>
<protein>
    <submittedName>
        <fullName evidence="2">Uncharacterized protein</fullName>
    </submittedName>
</protein>
<evidence type="ECO:0000313" key="2">
    <source>
        <dbReference type="EMBL" id="SMG58303.1"/>
    </source>
</evidence>
<dbReference type="EMBL" id="FXAV01000030">
    <property type="protein sequence ID" value="SMG58303.1"/>
    <property type="molecule type" value="Genomic_DNA"/>
</dbReference>
<keyword evidence="3" id="KW-1185">Reference proteome</keyword>
<comment type="caution">
    <text evidence="2">The sequence shown here is derived from an EMBL/GenBank/DDBJ whole genome shotgun (WGS) entry which is preliminary data.</text>
</comment>
<organism evidence="2 3">
    <name type="scientific">Rhodococcus rhodochrous J3</name>
    <dbReference type="NCBI Taxonomy" id="903528"/>
    <lineage>
        <taxon>Bacteria</taxon>
        <taxon>Bacillati</taxon>
        <taxon>Actinomycetota</taxon>
        <taxon>Actinomycetes</taxon>
        <taxon>Mycobacteriales</taxon>
        <taxon>Nocardiaceae</taxon>
        <taxon>Rhodococcus</taxon>
    </lineage>
</organism>
<gene>
    <name evidence="2" type="ORF">SAMN02745947_05225</name>
</gene>
<accession>A0ABY1MIS2</accession>
<feature type="region of interest" description="Disordered" evidence="1">
    <location>
        <begin position="87"/>
        <end position="108"/>
    </location>
</feature>
<proteinExistence type="predicted"/>